<dbReference type="SUPFAM" id="SSF46894">
    <property type="entry name" value="C-terminal effector domain of the bipartite response regulators"/>
    <property type="match status" value="1"/>
</dbReference>
<dbReference type="Gene3D" id="1.10.10.10">
    <property type="entry name" value="Winged helix-like DNA-binding domain superfamily/Winged helix DNA-binding domain"/>
    <property type="match status" value="1"/>
</dbReference>
<evidence type="ECO:0000256" key="4">
    <source>
        <dbReference type="PROSITE-ProRule" id="PRU00169"/>
    </source>
</evidence>
<dbReference type="Pfam" id="PF00072">
    <property type="entry name" value="Response_reg"/>
    <property type="match status" value="1"/>
</dbReference>
<name>A0A643F9L2_IDEDE</name>
<dbReference type="Gene3D" id="3.40.50.2300">
    <property type="match status" value="1"/>
</dbReference>
<dbReference type="CDD" id="cd06170">
    <property type="entry name" value="LuxR_C_like"/>
    <property type="match status" value="1"/>
</dbReference>
<dbReference type="GO" id="GO:0000160">
    <property type="term" value="P:phosphorelay signal transduction system"/>
    <property type="evidence" value="ECO:0007669"/>
    <property type="project" value="InterPro"/>
</dbReference>
<reference evidence="7 8" key="1">
    <citation type="submission" date="2019-09" db="EMBL/GenBank/DDBJ databases">
        <title>Draft genome sequences of 48 bacterial type strains from the CCUG.</title>
        <authorList>
            <person name="Tunovic T."/>
            <person name="Pineiro-Iglesias B."/>
            <person name="Unosson C."/>
            <person name="Inganas E."/>
            <person name="Ohlen M."/>
            <person name="Cardew S."/>
            <person name="Jensie-Markopoulos S."/>
            <person name="Salva-Serra F."/>
            <person name="Jaen-Luchoro D."/>
            <person name="Karlsson R."/>
            <person name="Svensson-Stadler L."/>
            <person name="Chun J."/>
            <person name="Moore E."/>
        </authorList>
    </citation>
    <scope>NUCLEOTIDE SEQUENCE [LARGE SCALE GENOMIC DNA]</scope>
    <source>
        <strain evidence="7 8">CCUG 30977</strain>
    </source>
</reference>
<gene>
    <name evidence="7" type="ORF">F7Q92_19060</name>
</gene>
<keyword evidence="4" id="KW-0597">Phosphoprotein</keyword>
<dbReference type="InterPro" id="IPR036388">
    <property type="entry name" value="WH-like_DNA-bd_sf"/>
</dbReference>
<dbReference type="Proteomes" id="UP000430120">
    <property type="component" value="Unassembled WGS sequence"/>
</dbReference>
<dbReference type="PANTHER" id="PTHR44688:SF16">
    <property type="entry name" value="DNA-BINDING TRANSCRIPTIONAL ACTIVATOR DEVR_DOSR"/>
    <property type="match status" value="1"/>
</dbReference>
<organism evidence="7 8">
    <name type="scientific">Ideonella dechloratans</name>
    <dbReference type="NCBI Taxonomy" id="36863"/>
    <lineage>
        <taxon>Bacteria</taxon>
        <taxon>Pseudomonadati</taxon>
        <taxon>Pseudomonadota</taxon>
        <taxon>Betaproteobacteria</taxon>
        <taxon>Burkholderiales</taxon>
        <taxon>Sphaerotilaceae</taxon>
        <taxon>Ideonella</taxon>
    </lineage>
</organism>
<dbReference type="AlphaFoldDB" id="A0A643F9L2"/>
<dbReference type="PROSITE" id="PS50110">
    <property type="entry name" value="RESPONSE_REGULATORY"/>
    <property type="match status" value="1"/>
</dbReference>
<dbReference type="InterPro" id="IPR011006">
    <property type="entry name" value="CheY-like_superfamily"/>
</dbReference>
<dbReference type="SUPFAM" id="SSF52172">
    <property type="entry name" value="CheY-like"/>
    <property type="match status" value="1"/>
</dbReference>
<dbReference type="EMBL" id="VZPB01000069">
    <property type="protein sequence ID" value="KAB0574847.1"/>
    <property type="molecule type" value="Genomic_DNA"/>
</dbReference>
<accession>A0A643F9L2</accession>
<dbReference type="GO" id="GO:0006355">
    <property type="term" value="P:regulation of DNA-templated transcription"/>
    <property type="evidence" value="ECO:0007669"/>
    <property type="project" value="InterPro"/>
</dbReference>
<proteinExistence type="predicted"/>
<dbReference type="PROSITE" id="PS50043">
    <property type="entry name" value="HTH_LUXR_2"/>
    <property type="match status" value="1"/>
</dbReference>
<dbReference type="SMART" id="SM00448">
    <property type="entry name" value="REC"/>
    <property type="match status" value="1"/>
</dbReference>
<keyword evidence="3" id="KW-0804">Transcription</keyword>
<evidence type="ECO:0000259" key="5">
    <source>
        <dbReference type="PROSITE" id="PS50043"/>
    </source>
</evidence>
<keyword evidence="1" id="KW-0805">Transcription regulation</keyword>
<feature type="domain" description="HTH luxR-type" evidence="5">
    <location>
        <begin position="132"/>
        <end position="199"/>
    </location>
</feature>
<keyword evidence="2" id="KW-0238">DNA-binding</keyword>
<evidence type="ECO:0000256" key="3">
    <source>
        <dbReference type="ARBA" id="ARBA00023163"/>
    </source>
</evidence>
<sequence>MTFAPKVQLPVYVVDDDEAVRRSLVMLLFPQGLAVQGFESGEDFLAAVDPQQPGCVILDLRLGGLSGLQVFEALRAAHSPQVVLFLSGHGDIPTALAAVKQGAFDWVVKPDTGALLAKLPPALAEAAERAQARSLWAGLTPREREVARWVALGWSNKAIARALVPECSPRSVETHRANLFAKLDIGNDNALGRWLARFEAVLP</sequence>
<dbReference type="SMART" id="SM00421">
    <property type="entry name" value="HTH_LUXR"/>
    <property type="match status" value="1"/>
</dbReference>
<evidence type="ECO:0000313" key="8">
    <source>
        <dbReference type="Proteomes" id="UP000430120"/>
    </source>
</evidence>
<dbReference type="InterPro" id="IPR016032">
    <property type="entry name" value="Sig_transdc_resp-reg_C-effctor"/>
</dbReference>
<comment type="caution">
    <text evidence="7">The sequence shown here is derived from an EMBL/GenBank/DDBJ whole genome shotgun (WGS) entry which is preliminary data.</text>
</comment>
<evidence type="ECO:0000313" key="7">
    <source>
        <dbReference type="EMBL" id="KAB0574847.1"/>
    </source>
</evidence>
<dbReference type="InterPro" id="IPR000792">
    <property type="entry name" value="Tscrpt_reg_LuxR_C"/>
</dbReference>
<dbReference type="OrthoDB" id="9802186at2"/>
<feature type="modified residue" description="4-aspartylphosphate" evidence="4">
    <location>
        <position position="59"/>
    </location>
</feature>
<evidence type="ECO:0000256" key="1">
    <source>
        <dbReference type="ARBA" id="ARBA00023015"/>
    </source>
</evidence>
<evidence type="ECO:0000259" key="6">
    <source>
        <dbReference type="PROSITE" id="PS50110"/>
    </source>
</evidence>
<dbReference type="PANTHER" id="PTHR44688">
    <property type="entry name" value="DNA-BINDING TRANSCRIPTIONAL ACTIVATOR DEVR_DOSR"/>
    <property type="match status" value="1"/>
</dbReference>
<dbReference type="Pfam" id="PF00196">
    <property type="entry name" value="GerE"/>
    <property type="match status" value="1"/>
</dbReference>
<evidence type="ECO:0000256" key="2">
    <source>
        <dbReference type="ARBA" id="ARBA00023125"/>
    </source>
</evidence>
<dbReference type="InterPro" id="IPR001789">
    <property type="entry name" value="Sig_transdc_resp-reg_receiver"/>
</dbReference>
<dbReference type="GO" id="GO:0003677">
    <property type="term" value="F:DNA binding"/>
    <property type="evidence" value="ECO:0007669"/>
    <property type="project" value="UniProtKB-KW"/>
</dbReference>
<dbReference type="RefSeq" id="WP_151125665.1">
    <property type="nucleotide sequence ID" value="NZ_CP088081.1"/>
</dbReference>
<feature type="domain" description="Response regulatory" evidence="6">
    <location>
        <begin position="10"/>
        <end position="124"/>
    </location>
</feature>
<protein>
    <submittedName>
        <fullName evidence="7">Response regulator transcription factor</fullName>
    </submittedName>
</protein>
<keyword evidence="8" id="KW-1185">Reference proteome</keyword>